<dbReference type="EMBL" id="BMWC01000011">
    <property type="protein sequence ID" value="GGX24231.1"/>
    <property type="molecule type" value="Genomic_DNA"/>
</dbReference>
<accession>A0ABQ2XNF6</accession>
<dbReference type="InterPro" id="IPR036390">
    <property type="entry name" value="WH_DNA-bd_sf"/>
</dbReference>
<dbReference type="InterPro" id="IPR054105">
    <property type="entry name" value="WHD_NrtR"/>
</dbReference>
<name>A0ABQ2XNF6_9ACTN</name>
<dbReference type="SUPFAM" id="SSF46785">
    <property type="entry name" value="Winged helix' DNA-binding domain"/>
    <property type="match status" value="1"/>
</dbReference>
<dbReference type="Gene3D" id="1.10.10.10">
    <property type="entry name" value="Winged helix-like DNA-binding domain superfamily/Winged helix DNA-binding domain"/>
    <property type="match status" value="1"/>
</dbReference>
<dbReference type="PANTHER" id="PTHR43736:SF4">
    <property type="entry name" value="SLR1690 PROTEIN"/>
    <property type="match status" value="1"/>
</dbReference>
<dbReference type="InterPro" id="IPR020476">
    <property type="entry name" value="Nudix_hydrolase"/>
</dbReference>
<dbReference type="Gene3D" id="3.90.79.10">
    <property type="entry name" value="Nucleoside Triphosphate Pyrophosphohydrolase"/>
    <property type="match status" value="1"/>
</dbReference>
<reference evidence="6" key="1">
    <citation type="journal article" date="2019" name="Int. J. Syst. Evol. Microbiol.">
        <title>The Global Catalogue of Microorganisms (GCM) 10K type strain sequencing project: providing services to taxonomists for standard genome sequencing and annotation.</title>
        <authorList>
            <consortium name="The Broad Institute Genomics Platform"/>
            <consortium name="The Broad Institute Genome Sequencing Center for Infectious Disease"/>
            <person name="Wu L."/>
            <person name="Ma J."/>
        </authorList>
    </citation>
    <scope>NUCLEOTIDE SEQUENCE [LARGE SCALE GENOMIC DNA]</scope>
    <source>
        <strain evidence="6">JCM 4866</strain>
    </source>
</reference>
<sequence length="399" mass="44260">MSGRHYREFGSAAFDWHSPVMRTSTKGSVALIGSFRQHYPEVLAAARTFADAGLTVKSPPICRIVNHGHEFVRFESDPPESSDQELQAATLKKIFASDLVYVVNPGGYIGRTTAYELGCVHERGMAVYYAEPPKDLPIAVPEGTVVEARRLVEIIAGSDPGPAPVRRPRVAAQPTADIVIFTIREGQLRVLLVRRGKKPYRGMLALPGGFVRPGESLEDTAERELREETGLNGSGIRLEQLHTYSRPERDPRGRIISTAFLAVMPDPPEVTGASDARDADWVEVEESLWGPNSSLAFDHGKILQHGLEHTRTRLEHTTVATAFCDDLFTITDLRKVYEAVWGYELNPGNFHRKVVEETAGFVVRTDKVRRSGPGKPPALFRRGTADLLYPPMMRGRRTP</sequence>
<keyword evidence="6" id="KW-1185">Reference proteome</keyword>
<evidence type="ECO:0000313" key="5">
    <source>
        <dbReference type="EMBL" id="GGX24231.1"/>
    </source>
</evidence>
<dbReference type="PROSITE" id="PS00893">
    <property type="entry name" value="NUDIX_BOX"/>
    <property type="match status" value="1"/>
</dbReference>
<dbReference type="InterPro" id="IPR020084">
    <property type="entry name" value="NUDIX_hydrolase_CS"/>
</dbReference>
<protein>
    <recommendedName>
        <fullName evidence="4">Nudix hydrolase domain-containing protein</fullName>
    </recommendedName>
</protein>
<dbReference type="PROSITE" id="PS51462">
    <property type="entry name" value="NUDIX"/>
    <property type="match status" value="1"/>
</dbReference>
<dbReference type="Proteomes" id="UP000617743">
    <property type="component" value="Unassembled WGS sequence"/>
</dbReference>
<comment type="similarity">
    <text evidence="1 3">Belongs to the Nudix hydrolase family.</text>
</comment>
<dbReference type="PRINTS" id="PR00502">
    <property type="entry name" value="NUDIXFAMILY"/>
</dbReference>
<evidence type="ECO:0000256" key="1">
    <source>
        <dbReference type="ARBA" id="ARBA00005582"/>
    </source>
</evidence>
<dbReference type="SUPFAM" id="SSF55811">
    <property type="entry name" value="Nudix"/>
    <property type="match status" value="1"/>
</dbReference>
<organism evidence="5 6">
    <name type="scientific">Streptomyces lomondensis</name>
    <dbReference type="NCBI Taxonomy" id="68229"/>
    <lineage>
        <taxon>Bacteria</taxon>
        <taxon>Bacillati</taxon>
        <taxon>Actinomycetota</taxon>
        <taxon>Actinomycetes</taxon>
        <taxon>Kitasatosporales</taxon>
        <taxon>Streptomycetaceae</taxon>
        <taxon>Streptomyces</taxon>
    </lineage>
</organism>
<dbReference type="InterPro" id="IPR000086">
    <property type="entry name" value="NUDIX_hydrolase_dom"/>
</dbReference>
<evidence type="ECO:0000256" key="2">
    <source>
        <dbReference type="ARBA" id="ARBA00022801"/>
    </source>
</evidence>
<evidence type="ECO:0000259" key="4">
    <source>
        <dbReference type="PROSITE" id="PS51462"/>
    </source>
</evidence>
<dbReference type="InterPro" id="IPR036388">
    <property type="entry name" value="WH-like_DNA-bd_sf"/>
</dbReference>
<dbReference type="Pfam" id="PF00293">
    <property type="entry name" value="NUDIX"/>
    <property type="match status" value="1"/>
</dbReference>
<evidence type="ECO:0000313" key="6">
    <source>
        <dbReference type="Proteomes" id="UP000617743"/>
    </source>
</evidence>
<proteinExistence type="inferred from homology"/>
<comment type="caution">
    <text evidence="5">The sequence shown here is derived from an EMBL/GenBank/DDBJ whole genome shotgun (WGS) entry which is preliminary data.</text>
</comment>
<dbReference type="InterPro" id="IPR015797">
    <property type="entry name" value="NUDIX_hydrolase-like_dom_sf"/>
</dbReference>
<dbReference type="PANTHER" id="PTHR43736">
    <property type="entry name" value="ADP-RIBOSE PYROPHOSPHATASE"/>
    <property type="match status" value="1"/>
</dbReference>
<keyword evidence="2 3" id="KW-0378">Hydrolase</keyword>
<evidence type="ECO:0000256" key="3">
    <source>
        <dbReference type="RuleBase" id="RU003476"/>
    </source>
</evidence>
<feature type="domain" description="Nudix hydrolase" evidence="4">
    <location>
        <begin position="171"/>
        <end position="303"/>
    </location>
</feature>
<gene>
    <name evidence="5" type="ORF">GCM10010383_63220</name>
</gene>
<dbReference type="CDD" id="cd18873">
    <property type="entry name" value="NUDIX_NadM_like"/>
    <property type="match status" value="1"/>
</dbReference>
<dbReference type="Pfam" id="PF21906">
    <property type="entry name" value="WHD_NrtR"/>
    <property type="match status" value="1"/>
</dbReference>